<accession>A0ABU9QMJ3</accession>
<evidence type="ECO:0008006" key="3">
    <source>
        <dbReference type="Google" id="ProtNLM"/>
    </source>
</evidence>
<dbReference type="Proteomes" id="UP001494588">
    <property type="component" value="Unassembled WGS sequence"/>
</dbReference>
<proteinExistence type="predicted"/>
<sequence>MQNWQPTNPVERRLMTAHEDWLRFAKNPRARLLYWRTDEADIELVRAYFQSQEELSSAVLRLTSPFESAEQYSRALAKELIDFYDARREGSAARGVTADWAPAWRGAETSTQYLLKLTDSLMTHHPDVFPGMVLILAPGTVSKDQDFERWLDRLLAEVNQGAWRSDRLRFVQYGTAADPLAWLRTQWPDRVRVVHGRYQMRAVPRELVAQSGERGPSGQFRRLFAELSETLAHDDPKRLEILRRAALEVTTKQQWFDQGAIVHLLAGAAYLKWQSHNLALDAYQQATHSGQQALEIDHVAGSKLVVNGLFGQASVHLMRGDYAEAARCYGEASFYTEAERDGILTVEARRMQGWCLDKAGRYEQALDAGFKALDGGEWIEPALRANSNLQLVTKWMLDQTGFLGAHGRRPELIQRLKQLYGDNWSEAIKPLAAEDVSRQIAAGDNADVHAGTSEENT</sequence>
<keyword evidence="2" id="KW-1185">Reference proteome</keyword>
<dbReference type="EMBL" id="JAZHGC010000039">
    <property type="protein sequence ID" value="MEM5290649.1"/>
    <property type="molecule type" value="Genomic_DNA"/>
</dbReference>
<name>A0ABU9QMJ3_9BURK</name>
<organism evidence="1 2">
    <name type="scientific">Paraburkholderia sabiae</name>
    <dbReference type="NCBI Taxonomy" id="273251"/>
    <lineage>
        <taxon>Bacteria</taxon>
        <taxon>Pseudomonadati</taxon>
        <taxon>Pseudomonadota</taxon>
        <taxon>Betaproteobacteria</taxon>
        <taxon>Burkholderiales</taxon>
        <taxon>Burkholderiaceae</taxon>
        <taxon>Paraburkholderia</taxon>
    </lineage>
</organism>
<dbReference type="InterPro" id="IPR011990">
    <property type="entry name" value="TPR-like_helical_dom_sf"/>
</dbReference>
<comment type="caution">
    <text evidence="1">The sequence shown here is derived from an EMBL/GenBank/DDBJ whole genome shotgun (WGS) entry which is preliminary data.</text>
</comment>
<evidence type="ECO:0000313" key="1">
    <source>
        <dbReference type="EMBL" id="MEM5290649.1"/>
    </source>
</evidence>
<dbReference type="RefSeq" id="WP_233471649.1">
    <property type="nucleotide sequence ID" value="NZ_CAJHCS010000001.1"/>
</dbReference>
<protein>
    <recommendedName>
        <fullName evidence="3">Tetratricopeptide repeat protein</fullName>
    </recommendedName>
</protein>
<gene>
    <name evidence="1" type="ORF">V4C55_33515</name>
</gene>
<dbReference type="Gene3D" id="1.25.40.10">
    <property type="entry name" value="Tetratricopeptide repeat domain"/>
    <property type="match status" value="1"/>
</dbReference>
<dbReference type="SUPFAM" id="SSF48452">
    <property type="entry name" value="TPR-like"/>
    <property type="match status" value="1"/>
</dbReference>
<reference evidence="1 2" key="1">
    <citation type="submission" date="2024-01" db="EMBL/GenBank/DDBJ databases">
        <title>The diversity of rhizobia nodulating Mimosa spp. in eleven states of Brazil covering several biomes is determined by host plant, location, and edaphic factors.</title>
        <authorList>
            <person name="Rouws L."/>
            <person name="Barauna A."/>
            <person name="Beukes C."/>
            <person name="De Faria S.M."/>
            <person name="Gross E."/>
            <person name="Dos Reis Junior F.B."/>
            <person name="Simon M."/>
            <person name="Maluk M."/>
            <person name="Odee D.W."/>
            <person name="Kenicer G."/>
            <person name="Young J.P.W."/>
            <person name="Reis V.M."/>
            <person name="Zilli J."/>
            <person name="James E.K."/>
        </authorList>
    </citation>
    <scope>NUCLEOTIDE SEQUENCE [LARGE SCALE GENOMIC DNA]</scope>
    <source>
        <strain evidence="1 2">JPY77</strain>
    </source>
</reference>
<evidence type="ECO:0000313" key="2">
    <source>
        <dbReference type="Proteomes" id="UP001494588"/>
    </source>
</evidence>